<dbReference type="InterPro" id="IPR047575">
    <property type="entry name" value="Sm"/>
</dbReference>
<dbReference type="InterPro" id="IPR017131">
    <property type="entry name" value="snRNP-assoc_SmB/SmN"/>
</dbReference>
<evidence type="ECO:0000256" key="3">
    <source>
        <dbReference type="ARBA" id="ARBA00009123"/>
    </source>
</evidence>
<dbReference type="PIRSF" id="PIRSF037187">
    <property type="entry name" value="snRNP_SmB/SmN"/>
    <property type="match status" value="1"/>
</dbReference>
<evidence type="ECO:0000256" key="5">
    <source>
        <dbReference type="ARBA" id="ARBA00022664"/>
    </source>
</evidence>
<dbReference type="InterPro" id="IPR001163">
    <property type="entry name" value="Sm_dom_euk/arc"/>
</dbReference>
<dbReference type="GO" id="GO:0005682">
    <property type="term" value="C:U5 snRNP"/>
    <property type="evidence" value="ECO:0007669"/>
    <property type="project" value="TreeGrafter"/>
</dbReference>
<comment type="subcellular location">
    <subcellularLocation>
        <location evidence="2">Cytoplasm</location>
    </subcellularLocation>
    <subcellularLocation>
        <location evidence="1">Nucleus</location>
    </subcellularLocation>
</comment>
<proteinExistence type="inferred from homology"/>
<dbReference type="GO" id="GO:0071004">
    <property type="term" value="C:U2-type prespliceosome"/>
    <property type="evidence" value="ECO:0007669"/>
    <property type="project" value="TreeGrafter"/>
</dbReference>
<dbReference type="Gene3D" id="2.30.30.100">
    <property type="match status" value="1"/>
</dbReference>
<evidence type="ECO:0000256" key="1">
    <source>
        <dbReference type="ARBA" id="ARBA00004123"/>
    </source>
</evidence>
<evidence type="ECO:0000256" key="9">
    <source>
        <dbReference type="ARBA" id="ARBA00023242"/>
    </source>
</evidence>
<evidence type="ECO:0000256" key="6">
    <source>
        <dbReference type="ARBA" id="ARBA00022737"/>
    </source>
</evidence>
<evidence type="ECO:0000259" key="13">
    <source>
        <dbReference type="PROSITE" id="PS52002"/>
    </source>
</evidence>
<dbReference type="Proteomes" id="UP001168821">
    <property type="component" value="Unassembled WGS sequence"/>
</dbReference>
<feature type="region of interest" description="Disordered" evidence="12">
    <location>
        <begin position="83"/>
        <end position="114"/>
    </location>
</feature>
<comment type="caution">
    <text evidence="14">The sequence shown here is derived from an EMBL/GenBank/DDBJ whole genome shotgun (WGS) entry which is preliminary data.</text>
</comment>
<evidence type="ECO:0000256" key="10">
    <source>
        <dbReference type="ARBA" id="ARBA00023274"/>
    </source>
</evidence>
<keyword evidence="10" id="KW-0687">Ribonucleoprotein</keyword>
<dbReference type="CDD" id="cd01717">
    <property type="entry name" value="Sm_B"/>
    <property type="match status" value="1"/>
</dbReference>
<dbReference type="GO" id="GO:0071013">
    <property type="term" value="C:catalytic step 2 spliceosome"/>
    <property type="evidence" value="ECO:0007669"/>
    <property type="project" value="TreeGrafter"/>
</dbReference>
<dbReference type="GO" id="GO:0070990">
    <property type="term" value="F:snRNP binding"/>
    <property type="evidence" value="ECO:0007669"/>
    <property type="project" value="TreeGrafter"/>
</dbReference>
<comment type="similarity">
    <text evidence="3">Belongs to the snRNP SmB/SmN family.</text>
</comment>
<dbReference type="GO" id="GO:0005737">
    <property type="term" value="C:cytoplasm"/>
    <property type="evidence" value="ECO:0007669"/>
    <property type="project" value="UniProtKB-SubCell"/>
</dbReference>
<keyword evidence="6" id="KW-0677">Repeat</keyword>
<evidence type="ECO:0000313" key="14">
    <source>
        <dbReference type="EMBL" id="KAJ3625373.1"/>
    </source>
</evidence>
<sequence>MSINKSAKMMNFVNYRMKVTVTDNRTLIGTFMAFDKHMNIVLGDCEEIRKVKSKKAKSEKVERRVLGLVLLRGENVIQMNIEGPPVQNDSRSKAAAAAANAPPGPGMGRAAGRGLPTVPVAQAPAGLAGPVRGIGGAGPSVMQPVPSLMPQGYPQPTQAGSVNQSYPPFQGPPPGFTGMSLVELRQCSY</sequence>
<dbReference type="PROSITE" id="PS52002">
    <property type="entry name" value="SM"/>
    <property type="match status" value="1"/>
</dbReference>
<dbReference type="GO" id="GO:0005687">
    <property type="term" value="C:U4 snRNP"/>
    <property type="evidence" value="ECO:0007669"/>
    <property type="project" value="TreeGrafter"/>
</dbReference>
<dbReference type="Pfam" id="PF01423">
    <property type="entry name" value="LSM"/>
    <property type="match status" value="1"/>
</dbReference>
<dbReference type="GO" id="GO:0046540">
    <property type="term" value="C:U4/U6 x U5 tri-snRNP complex"/>
    <property type="evidence" value="ECO:0007669"/>
    <property type="project" value="TreeGrafter"/>
</dbReference>
<evidence type="ECO:0000256" key="12">
    <source>
        <dbReference type="SAM" id="MobiDB-lite"/>
    </source>
</evidence>
<dbReference type="SMART" id="SM00651">
    <property type="entry name" value="Sm"/>
    <property type="match status" value="1"/>
</dbReference>
<keyword evidence="9" id="KW-0539">Nucleus</keyword>
<evidence type="ECO:0000256" key="7">
    <source>
        <dbReference type="ARBA" id="ARBA00022884"/>
    </source>
</evidence>
<keyword evidence="5" id="KW-0507">mRNA processing</keyword>
<evidence type="ECO:0000256" key="11">
    <source>
        <dbReference type="ARBA" id="ARBA00041355"/>
    </source>
</evidence>
<reference evidence="14" key="1">
    <citation type="journal article" date="2023" name="G3 (Bethesda)">
        <title>Whole genome assemblies of Zophobas morio and Tenebrio molitor.</title>
        <authorList>
            <person name="Kaur S."/>
            <person name="Stinson S.A."/>
            <person name="diCenzo G.C."/>
        </authorList>
    </citation>
    <scope>NUCLEOTIDE SEQUENCE</scope>
    <source>
        <strain evidence="14">QUZm001</strain>
    </source>
</reference>
<keyword evidence="4" id="KW-0963">Cytoplasm</keyword>
<accession>A0AA38HKJ0</accession>
<dbReference type="InterPro" id="IPR050914">
    <property type="entry name" value="snRNP_SmB/NAA38-like"/>
</dbReference>
<keyword evidence="8" id="KW-0508">mRNA splicing</keyword>
<keyword evidence="7" id="KW-0694">RNA-binding</keyword>
<evidence type="ECO:0000313" key="15">
    <source>
        <dbReference type="Proteomes" id="UP001168821"/>
    </source>
</evidence>
<dbReference type="PANTHER" id="PTHR10701:SF0">
    <property type="entry name" value="SMALL NUCLEAR RIBONUCLEOPROTEIN-ASSOCIATED PROTEIN B"/>
    <property type="match status" value="1"/>
</dbReference>
<dbReference type="GO" id="GO:0005685">
    <property type="term" value="C:U1 snRNP"/>
    <property type="evidence" value="ECO:0007669"/>
    <property type="project" value="TreeGrafter"/>
</dbReference>
<protein>
    <recommendedName>
        <fullName evidence="11">Sm protein B</fullName>
    </recommendedName>
</protein>
<dbReference type="InterPro" id="IPR010920">
    <property type="entry name" value="LSM_dom_sf"/>
</dbReference>
<dbReference type="PANTHER" id="PTHR10701">
    <property type="entry name" value="SMALL NUCLEAR RIBONUCLEOPROTEIN-ASSOCIATED PROTEIN B AND N"/>
    <property type="match status" value="1"/>
</dbReference>
<evidence type="ECO:0000256" key="8">
    <source>
        <dbReference type="ARBA" id="ARBA00023187"/>
    </source>
</evidence>
<dbReference type="AlphaFoldDB" id="A0AA38HKJ0"/>
<gene>
    <name evidence="14" type="ORF">Zmor_004282</name>
</gene>
<evidence type="ECO:0000256" key="4">
    <source>
        <dbReference type="ARBA" id="ARBA00022490"/>
    </source>
</evidence>
<dbReference type="GO" id="GO:0005686">
    <property type="term" value="C:U2 snRNP"/>
    <property type="evidence" value="ECO:0007669"/>
    <property type="project" value="TreeGrafter"/>
</dbReference>
<dbReference type="GO" id="GO:0003723">
    <property type="term" value="F:RNA binding"/>
    <property type="evidence" value="ECO:0007669"/>
    <property type="project" value="UniProtKB-KW"/>
</dbReference>
<organism evidence="14 15">
    <name type="scientific">Zophobas morio</name>
    <dbReference type="NCBI Taxonomy" id="2755281"/>
    <lineage>
        <taxon>Eukaryota</taxon>
        <taxon>Metazoa</taxon>
        <taxon>Ecdysozoa</taxon>
        <taxon>Arthropoda</taxon>
        <taxon>Hexapoda</taxon>
        <taxon>Insecta</taxon>
        <taxon>Pterygota</taxon>
        <taxon>Neoptera</taxon>
        <taxon>Endopterygota</taxon>
        <taxon>Coleoptera</taxon>
        <taxon>Polyphaga</taxon>
        <taxon>Cucujiformia</taxon>
        <taxon>Tenebrionidae</taxon>
        <taxon>Zophobas</taxon>
    </lineage>
</organism>
<dbReference type="GO" id="GO:0000398">
    <property type="term" value="P:mRNA splicing, via spliceosome"/>
    <property type="evidence" value="ECO:0007669"/>
    <property type="project" value="TreeGrafter"/>
</dbReference>
<dbReference type="SUPFAM" id="SSF50182">
    <property type="entry name" value="Sm-like ribonucleoproteins"/>
    <property type="match status" value="1"/>
</dbReference>
<evidence type="ECO:0000256" key="2">
    <source>
        <dbReference type="ARBA" id="ARBA00004496"/>
    </source>
</evidence>
<name>A0AA38HKJ0_9CUCU</name>
<feature type="domain" description="Sm" evidence="13">
    <location>
        <begin position="4"/>
        <end position="85"/>
    </location>
</feature>
<keyword evidence="15" id="KW-1185">Reference proteome</keyword>
<dbReference type="EMBL" id="JALNTZ010001451">
    <property type="protein sequence ID" value="KAJ3625373.1"/>
    <property type="molecule type" value="Genomic_DNA"/>
</dbReference>